<dbReference type="InterPro" id="IPR047801">
    <property type="entry name" value="Peptidase_C45"/>
</dbReference>
<dbReference type="InterPro" id="IPR005079">
    <property type="entry name" value="Peptidase_C45_hydrolase"/>
</dbReference>
<dbReference type="Proteomes" id="UP000756346">
    <property type="component" value="Unassembled WGS sequence"/>
</dbReference>
<accession>A0A9P8Y659</accession>
<protein>
    <submittedName>
        <fullName evidence="2">Acyl-coenzyme A:6-aminopenicillanic acid acyl-transferase-domain-containing protein</fullName>
    </submittedName>
</protein>
<dbReference type="Gene3D" id="3.60.60.10">
    <property type="entry name" value="Penicillin V Acylase, Chain A"/>
    <property type="match status" value="1"/>
</dbReference>
<reference evidence="2" key="1">
    <citation type="journal article" date="2021" name="Nat. Commun.">
        <title>Genetic determinants of endophytism in the Arabidopsis root mycobiome.</title>
        <authorList>
            <person name="Mesny F."/>
            <person name="Miyauchi S."/>
            <person name="Thiergart T."/>
            <person name="Pickel B."/>
            <person name="Atanasova L."/>
            <person name="Karlsson M."/>
            <person name="Huettel B."/>
            <person name="Barry K.W."/>
            <person name="Haridas S."/>
            <person name="Chen C."/>
            <person name="Bauer D."/>
            <person name="Andreopoulos W."/>
            <person name="Pangilinan J."/>
            <person name="LaButti K."/>
            <person name="Riley R."/>
            <person name="Lipzen A."/>
            <person name="Clum A."/>
            <person name="Drula E."/>
            <person name="Henrissat B."/>
            <person name="Kohler A."/>
            <person name="Grigoriev I.V."/>
            <person name="Martin F.M."/>
            <person name="Hacquard S."/>
        </authorList>
    </citation>
    <scope>NUCLEOTIDE SEQUENCE</scope>
    <source>
        <strain evidence="2">MPI-CAGE-CH-0230</strain>
    </source>
</reference>
<dbReference type="InterPro" id="IPR047794">
    <property type="entry name" value="C45_proenzyme-like"/>
</dbReference>
<proteinExistence type="predicted"/>
<name>A0A9P8Y659_9PEZI</name>
<dbReference type="GeneID" id="70179669"/>
<evidence type="ECO:0000259" key="1">
    <source>
        <dbReference type="Pfam" id="PF03417"/>
    </source>
</evidence>
<dbReference type="PANTHER" id="PTHR34180">
    <property type="entry name" value="PEPTIDASE C45"/>
    <property type="match status" value="1"/>
</dbReference>
<dbReference type="EMBL" id="JAGTJQ010000006">
    <property type="protein sequence ID" value="KAH7028866.1"/>
    <property type="molecule type" value="Genomic_DNA"/>
</dbReference>
<dbReference type="PANTHER" id="PTHR34180:SF1">
    <property type="entry name" value="BETA-ALANYL-DOPAMINE_CARCININE HYDROLASE"/>
    <property type="match status" value="1"/>
</dbReference>
<evidence type="ECO:0000313" key="2">
    <source>
        <dbReference type="EMBL" id="KAH7028866.1"/>
    </source>
</evidence>
<feature type="domain" description="Peptidase C45 hydrolase" evidence="1">
    <location>
        <begin position="147"/>
        <end position="391"/>
    </location>
</feature>
<dbReference type="OrthoDB" id="189997at2759"/>
<dbReference type="Pfam" id="PF03417">
    <property type="entry name" value="AAT"/>
    <property type="match status" value="1"/>
</dbReference>
<dbReference type="Gene3D" id="1.10.10.2120">
    <property type="match status" value="1"/>
</dbReference>
<organism evidence="2 3">
    <name type="scientific">Microdochium trichocladiopsis</name>
    <dbReference type="NCBI Taxonomy" id="1682393"/>
    <lineage>
        <taxon>Eukaryota</taxon>
        <taxon>Fungi</taxon>
        <taxon>Dikarya</taxon>
        <taxon>Ascomycota</taxon>
        <taxon>Pezizomycotina</taxon>
        <taxon>Sordariomycetes</taxon>
        <taxon>Xylariomycetidae</taxon>
        <taxon>Xylariales</taxon>
        <taxon>Microdochiaceae</taxon>
        <taxon>Microdochium</taxon>
    </lineage>
</organism>
<dbReference type="NCBIfam" id="NF040521">
    <property type="entry name" value="C45_proenzyme"/>
    <property type="match status" value="1"/>
</dbReference>
<evidence type="ECO:0000313" key="3">
    <source>
        <dbReference type="Proteomes" id="UP000756346"/>
    </source>
</evidence>
<comment type="caution">
    <text evidence="2">The sequence shown here is derived from an EMBL/GenBank/DDBJ whole genome shotgun (WGS) entry which is preliminary data.</text>
</comment>
<keyword evidence="3" id="KW-1185">Reference proteome</keyword>
<dbReference type="AlphaFoldDB" id="A0A9P8Y659"/>
<dbReference type="RefSeq" id="XP_046011154.1">
    <property type="nucleotide sequence ID" value="XM_046150123.1"/>
</dbReference>
<gene>
    <name evidence="2" type="ORF">B0I36DRAFT_245076</name>
</gene>
<sequence length="401" mass="43435">MALQVFCSGTPYEIGQHHGRKAHAQVRSSLSFYTGLFAKACSLSWLGVRGEAQSYLEHLERSCPRYVEEMRGVADGVNAASAGDQNGAHDNALDLLDIVALNVRSEIVFGLFTDHSNGVNGKGRVQDPPMDGCTSVGLVAGDDAAPGHTYLAQNWDWFVGQRENLIVLHISSSNSEKSLPDIIMVTEAGIIGKIGFNSAGVGICQNAIRARGVDVASGRLPVHLAMRRVLESWSCSEAVQALTATGVAGSVYLLVGDGHDESRRVSGIECTSTSVKEIGLSPPSPDSAVNMLAHTNHLLLEHAGVDEPSWLADSDPRVQRIQRLVDQMHKQGQKTQAKQYSEKLFELFKDEEGYPMSINRREIGQSTSETLFTIVMDLTAKKALVTFGRPSAFVDRVDLAF</sequence>